<dbReference type="CDD" id="cd00833">
    <property type="entry name" value="PKS"/>
    <property type="match status" value="1"/>
</dbReference>
<dbReference type="SUPFAM" id="SSF53901">
    <property type="entry name" value="Thiolase-like"/>
    <property type="match status" value="1"/>
</dbReference>
<dbReference type="InterPro" id="IPR014030">
    <property type="entry name" value="Ketoacyl_synth_N"/>
</dbReference>
<dbReference type="PANTHER" id="PTHR43775">
    <property type="entry name" value="FATTY ACID SYNTHASE"/>
    <property type="match status" value="1"/>
</dbReference>
<dbReference type="SMART" id="SM00827">
    <property type="entry name" value="PKS_AT"/>
    <property type="match status" value="1"/>
</dbReference>
<dbReference type="Gene3D" id="3.40.366.10">
    <property type="entry name" value="Malonyl-Coenzyme A Acyl Carrier Protein, domain 2"/>
    <property type="match status" value="1"/>
</dbReference>
<dbReference type="SMART" id="SM00825">
    <property type="entry name" value="PKS_KS"/>
    <property type="match status" value="1"/>
</dbReference>
<evidence type="ECO:0000259" key="5">
    <source>
        <dbReference type="PROSITE" id="PS52004"/>
    </source>
</evidence>
<evidence type="ECO:0000256" key="1">
    <source>
        <dbReference type="ARBA" id="ARBA00022450"/>
    </source>
</evidence>
<evidence type="ECO:0000313" key="6">
    <source>
        <dbReference type="EMBL" id="QXJ22353.1"/>
    </source>
</evidence>
<dbReference type="Pfam" id="PF00109">
    <property type="entry name" value="ketoacyl-synt"/>
    <property type="match status" value="1"/>
</dbReference>
<feature type="region of interest" description="Disordered" evidence="4">
    <location>
        <begin position="27"/>
        <end position="61"/>
    </location>
</feature>
<dbReference type="EMBL" id="CP059572">
    <property type="protein sequence ID" value="QXJ22353.1"/>
    <property type="molecule type" value="Genomic_DNA"/>
</dbReference>
<evidence type="ECO:0000256" key="2">
    <source>
        <dbReference type="ARBA" id="ARBA00022553"/>
    </source>
</evidence>
<protein>
    <submittedName>
        <fullName evidence="6">Type I polyketide synthase</fullName>
    </submittedName>
</protein>
<dbReference type="InterPro" id="IPR014031">
    <property type="entry name" value="Ketoacyl_synth_C"/>
</dbReference>
<dbReference type="Pfam" id="PF00698">
    <property type="entry name" value="Acyl_transf_1"/>
    <property type="match status" value="1"/>
</dbReference>
<evidence type="ECO:0000256" key="3">
    <source>
        <dbReference type="ARBA" id="ARBA00022679"/>
    </source>
</evidence>
<proteinExistence type="predicted"/>
<dbReference type="InterPro" id="IPR016035">
    <property type="entry name" value="Acyl_Trfase/lysoPLipase"/>
</dbReference>
<reference evidence="6" key="1">
    <citation type="submission" date="2020-07" db="EMBL/GenBank/DDBJ databases">
        <authorList>
            <person name="Tarantini F.S."/>
            <person name="Hong K.W."/>
            <person name="Chan K.G."/>
        </authorList>
    </citation>
    <scope>NUCLEOTIDE SEQUENCE</scope>
    <source>
        <strain evidence="6">32-07</strain>
    </source>
</reference>
<sequence length="820" mass="85752">MTVHARDLTAPARSAAPGGTAMAVGAARWGGRSTLGTRPGVRKIRTSPSDASRGSVMHGTARGRDEPVAVVSMACRLPGAGDPEGLWELLAEGRDAVGPFPPGRWDLGSIYDPDPRALGTTYAREGGFVEDIDAFDPHFFGITAREAAAMDPQQRLLLETAWEALERAGTVPARLAGGETGVYLGMLGSDYLSGLSLDQFNGHVGTGSALSVASGRVSFILGLVGPAMTVDTACSSSLLAVHLAAAALRAGECDQALVGGVTVMTTPQTFVEFSRLRALSPTGRCRSFADGADGSAFSEGVVVVLLKRLSDARRDGDEVLAVLRGTAVNHDGRSRALLAPNGTSQEKVIRRALELSALAPGDIDYLEAHATGTMVGDPTEARALARVFRDDRPPGRPLHLGCVKSNIGHTQAASGLAALAKVVLSLRHERLPRTLHAERPTRRVRWEDSGLRLVQEPLPWPRGERTRRAGVSSFGIGGTNVHVIVEEAPLPEPAARAGAEGAAGAGSPDGPWLFVVSARDDAGLERQAARLAAHVAKDETARLPDVAYTLARCRSHFERRAVVAAAGRDTLLSALEALADGRPDPALVPARKHLKGKLAFVFPELPPDTGAGADPAARPEAFAAALARCDEAIRRRTGRSVVPVLRGEEEASGPLADAARFALGCALDAWWRSLGVRPDAVAGYGAGRITAAHVAGALTLDEAAALVTGHGDGREAPDIPGVPELLGERFRYFVEMGTGPSPVQADADAAGTAVHVVGSSLDRDGMLRRLAHLVAAGISPDWSEAMPAGSRVALPTYAFERGRYWMSPTPMVPAATPEAG</sequence>
<dbReference type="Gene3D" id="3.40.47.10">
    <property type="match status" value="1"/>
</dbReference>
<dbReference type="SUPFAM" id="SSF52151">
    <property type="entry name" value="FabD/lysophospholipase-like"/>
    <property type="match status" value="1"/>
</dbReference>
<gene>
    <name evidence="6" type="ORF">AGRA3207_003342</name>
</gene>
<dbReference type="InterPro" id="IPR020841">
    <property type="entry name" value="PKS_Beta-ketoAc_synthase_dom"/>
</dbReference>
<organism evidence="6 7">
    <name type="scientific">Actinomadura graeca</name>
    <dbReference type="NCBI Taxonomy" id="2750812"/>
    <lineage>
        <taxon>Bacteria</taxon>
        <taxon>Bacillati</taxon>
        <taxon>Actinomycetota</taxon>
        <taxon>Actinomycetes</taxon>
        <taxon>Streptosporangiales</taxon>
        <taxon>Thermomonosporaceae</taxon>
        <taxon>Actinomadura</taxon>
    </lineage>
</organism>
<dbReference type="InterPro" id="IPR032821">
    <property type="entry name" value="PKS_assoc"/>
</dbReference>
<evidence type="ECO:0000313" key="7">
    <source>
        <dbReference type="Proteomes" id="UP001049518"/>
    </source>
</evidence>
<dbReference type="PROSITE" id="PS52004">
    <property type="entry name" value="KS3_2"/>
    <property type="match status" value="1"/>
</dbReference>
<dbReference type="InterPro" id="IPR050091">
    <property type="entry name" value="PKS_NRPS_Biosynth_Enz"/>
</dbReference>
<dbReference type="Gene3D" id="3.30.70.3290">
    <property type="match status" value="1"/>
</dbReference>
<dbReference type="InterPro" id="IPR018201">
    <property type="entry name" value="Ketoacyl_synth_AS"/>
</dbReference>
<dbReference type="InterPro" id="IPR014043">
    <property type="entry name" value="Acyl_transferase_dom"/>
</dbReference>
<keyword evidence="7" id="KW-1185">Reference proteome</keyword>
<dbReference type="Pfam" id="PF02801">
    <property type="entry name" value="Ketoacyl-synt_C"/>
    <property type="match status" value="1"/>
</dbReference>
<dbReference type="Pfam" id="PF16197">
    <property type="entry name" value="KAsynt_C_assoc"/>
    <property type="match status" value="1"/>
</dbReference>
<dbReference type="PANTHER" id="PTHR43775:SF51">
    <property type="entry name" value="INACTIVE PHENOLPHTHIOCEROL SYNTHESIS POLYKETIDE SYNTHASE TYPE I PKS1-RELATED"/>
    <property type="match status" value="1"/>
</dbReference>
<dbReference type="Proteomes" id="UP001049518">
    <property type="component" value="Chromosome"/>
</dbReference>
<keyword evidence="3" id="KW-0808">Transferase</keyword>
<dbReference type="PROSITE" id="PS00606">
    <property type="entry name" value="KS3_1"/>
    <property type="match status" value="1"/>
</dbReference>
<keyword evidence="2" id="KW-0597">Phosphoprotein</keyword>
<dbReference type="InterPro" id="IPR001227">
    <property type="entry name" value="Ac_transferase_dom_sf"/>
</dbReference>
<keyword evidence="1" id="KW-0596">Phosphopantetheine</keyword>
<dbReference type="InterPro" id="IPR016039">
    <property type="entry name" value="Thiolase-like"/>
</dbReference>
<feature type="domain" description="Ketosynthase family 3 (KS3)" evidence="5">
    <location>
        <begin position="65"/>
        <end position="487"/>
    </location>
</feature>
<evidence type="ECO:0000256" key="4">
    <source>
        <dbReference type="SAM" id="MobiDB-lite"/>
    </source>
</evidence>
<accession>A0ABX8QUN9</accession>
<name>A0ABX8QUN9_9ACTN</name>